<proteinExistence type="predicted"/>
<dbReference type="EMBL" id="LRBV02000008">
    <property type="status" value="NOT_ANNOTATED_CDS"/>
    <property type="molecule type" value="Genomic_DNA"/>
</dbReference>
<evidence type="ECO:0000313" key="1">
    <source>
        <dbReference type="EnsemblPlants" id="QL08p047080:mrna:CDS:1"/>
    </source>
</evidence>
<dbReference type="OMA" id="GVHPTED"/>
<reference evidence="1" key="2">
    <citation type="submission" date="2021-01" db="UniProtKB">
        <authorList>
            <consortium name="EnsemblPlants"/>
        </authorList>
    </citation>
    <scope>IDENTIFICATION</scope>
</reference>
<dbReference type="AlphaFoldDB" id="A0A7N2MCT3"/>
<dbReference type="EnsemblPlants" id="QL08p047080:mrna">
    <property type="protein sequence ID" value="QL08p047080:mrna:CDS:1"/>
    <property type="gene ID" value="QL08p047080"/>
</dbReference>
<evidence type="ECO:0000313" key="2">
    <source>
        <dbReference type="Proteomes" id="UP000594261"/>
    </source>
</evidence>
<organism evidence="1 2">
    <name type="scientific">Quercus lobata</name>
    <name type="common">Valley oak</name>
    <dbReference type="NCBI Taxonomy" id="97700"/>
    <lineage>
        <taxon>Eukaryota</taxon>
        <taxon>Viridiplantae</taxon>
        <taxon>Streptophyta</taxon>
        <taxon>Embryophyta</taxon>
        <taxon>Tracheophyta</taxon>
        <taxon>Spermatophyta</taxon>
        <taxon>Magnoliopsida</taxon>
        <taxon>eudicotyledons</taxon>
        <taxon>Gunneridae</taxon>
        <taxon>Pentapetalae</taxon>
        <taxon>rosids</taxon>
        <taxon>fabids</taxon>
        <taxon>Fagales</taxon>
        <taxon>Fagaceae</taxon>
        <taxon>Quercus</taxon>
    </lineage>
</organism>
<dbReference type="InParanoid" id="A0A7N2MCT3"/>
<accession>A0A7N2MCT3</accession>
<dbReference type="Proteomes" id="UP000594261">
    <property type="component" value="Chromosome 8"/>
</dbReference>
<dbReference type="Gramene" id="QL08p047080:mrna">
    <property type="protein sequence ID" value="QL08p047080:mrna:CDS:1"/>
    <property type="gene ID" value="QL08p047080"/>
</dbReference>
<name>A0A7N2MCT3_QUELO</name>
<protein>
    <submittedName>
        <fullName evidence="1">Uncharacterized protein</fullName>
    </submittedName>
</protein>
<reference evidence="1 2" key="1">
    <citation type="journal article" date="2016" name="G3 (Bethesda)">
        <title>First Draft Assembly and Annotation of the Genome of a California Endemic Oak Quercus lobata Nee (Fagaceae).</title>
        <authorList>
            <person name="Sork V.L."/>
            <person name="Fitz-Gibbon S.T."/>
            <person name="Puiu D."/>
            <person name="Crepeau M."/>
            <person name="Gugger P.F."/>
            <person name="Sherman R."/>
            <person name="Stevens K."/>
            <person name="Langley C.H."/>
            <person name="Pellegrini M."/>
            <person name="Salzberg S.L."/>
        </authorList>
    </citation>
    <scope>NUCLEOTIDE SEQUENCE [LARGE SCALE GENOMIC DNA]</scope>
    <source>
        <strain evidence="1 2">cv. SW786</strain>
    </source>
</reference>
<sequence>MGNFFGRKKGVHPVDQADGIRVPSSYLRIRVRMSKRKLKEMMAQVDLTQGNSDLGGLIMQECLEGRLNARALFYGIEF</sequence>
<keyword evidence="2" id="KW-1185">Reference proteome</keyword>